<dbReference type="GO" id="GO:0007265">
    <property type="term" value="P:Ras protein signal transduction"/>
    <property type="evidence" value="ECO:0007669"/>
    <property type="project" value="TreeGrafter"/>
</dbReference>
<organism evidence="7 8">
    <name type="scientific">Planoprotostelium fungivorum</name>
    <dbReference type="NCBI Taxonomy" id="1890364"/>
    <lineage>
        <taxon>Eukaryota</taxon>
        <taxon>Amoebozoa</taxon>
        <taxon>Evosea</taxon>
        <taxon>Variosea</taxon>
        <taxon>Cavosteliida</taxon>
        <taxon>Cavosteliaceae</taxon>
        <taxon>Planoprotostelium</taxon>
    </lineage>
</organism>
<feature type="region of interest" description="Disordered" evidence="3">
    <location>
        <begin position="269"/>
        <end position="339"/>
    </location>
</feature>
<dbReference type="STRING" id="1890364.A0A2P6N1M2"/>
<dbReference type="InParanoid" id="A0A2P6N1M2"/>
<feature type="domain" description="Ras-GEF" evidence="4">
    <location>
        <begin position="822"/>
        <end position="1050"/>
    </location>
</feature>
<dbReference type="AlphaFoldDB" id="A0A2P6N1M2"/>
<dbReference type="SUPFAM" id="SSF48350">
    <property type="entry name" value="GTPase activation domain, GAP"/>
    <property type="match status" value="1"/>
</dbReference>
<evidence type="ECO:0000259" key="6">
    <source>
        <dbReference type="PROSITE" id="PS50238"/>
    </source>
</evidence>
<dbReference type="PANTHER" id="PTHR23113:SF364">
    <property type="entry name" value="RAS GUANINE NUCLEOTIDE EXCHANGE FACTOR D"/>
    <property type="match status" value="1"/>
</dbReference>
<evidence type="ECO:0000259" key="5">
    <source>
        <dbReference type="PROSITE" id="PS50212"/>
    </source>
</evidence>
<dbReference type="SMART" id="SM00324">
    <property type="entry name" value="RhoGAP"/>
    <property type="match status" value="1"/>
</dbReference>
<dbReference type="CDD" id="cd06224">
    <property type="entry name" value="REM"/>
    <property type="match status" value="1"/>
</dbReference>
<dbReference type="GO" id="GO:0005085">
    <property type="term" value="F:guanyl-nucleotide exchange factor activity"/>
    <property type="evidence" value="ECO:0007669"/>
    <property type="project" value="UniProtKB-KW"/>
</dbReference>
<dbReference type="EMBL" id="MDYQ01000251">
    <property type="protein sequence ID" value="PRP77868.1"/>
    <property type="molecule type" value="Genomic_DNA"/>
</dbReference>
<evidence type="ECO:0000313" key="8">
    <source>
        <dbReference type="Proteomes" id="UP000241769"/>
    </source>
</evidence>
<evidence type="ECO:0000256" key="3">
    <source>
        <dbReference type="SAM" id="MobiDB-lite"/>
    </source>
</evidence>
<dbReference type="InterPro" id="IPR000651">
    <property type="entry name" value="Ras-like_Gua-exchang_fac_N"/>
</dbReference>
<comment type="caution">
    <text evidence="7">The sequence shown here is derived from an EMBL/GenBank/DDBJ whole genome shotgun (WGS) entry which is preliminary data.</text>
</comment>
<accession>A0A2P6N1M2</accession>
<dbReference type="OrthoDB" id="546434at2759"/>
<feature type="region of interest" description="Disordered" evidence="3">
    <location>
        <begin position="141"/>
        <end position="161"/>
    </location>
</feature>
<dbReference type="PROSITE" id="PS50009">
    <property type="entry name" value="RASGEF_CAT"/>
    <property type="match status" value="1"/>
</dbReference>
<dbReference type="InterPro" id="IPR000198">
    <property type="entry name" value="RhoGAP_dom"/>
</dbReference>
<dbReference type="InterPro" id="IPR001895">
    <property type="entry name" value="RASGEF_cat_dom"/>
</dbReference>
<dbReference type="Gene3D" id="1.10.840.10">
    <property type="entry name" value="Ras guanine-nucleotide exchange factors catalytic domain"/>
    <property type="match status" value="1"/>
</dbReference>
<dbReference type="InterPro" id="IPR008936">
    <property type="entry name" value="Rho_GTPase_activation_prot"/>
</dbReference>
<dbReference type="InterPro" id="IPR023578">
    <property type="entry name" value="Ras_GEF_dom_sf"/>
</dbReference>
<dbReference type="CDD" id="cd00155">
    <property type="entry name" value="RasGEF"/>
    <property type="match status" value="1"/>
</dbReference>
<feature type="region of interest" description="Disordered" evidence="3">
    <location>
        <begin position="84"/>
        <end position="103"/>
    </location>
</feature>
<feature type="compositionally biased region" description="Polar residues" evidence="3">
    <location>
        <begin position="358"/>
        <end position="374"/>
    </location>
</feature>
<feature type="region of interest" description="Disordered" evidence="3">
    <location>
        <begin position="1"/>
        <end position="30"/>
    </location>
</feature>
<evidence type="ECO:0000256" key="1">
    <source>
        <dbReference type="ARBA" id="ARBA00022658"/>
    </source>
</evidence>
<feature type="domain" description="N-terminal Ras-GEF" evidence="5">
    <location>
        <begin position="663"/>
        <end position="783"/>
    </location>
</feature>
<name>A0A2P6N1M2_9EUKA</name>
<feature type="region of interest" description="Disordered" evidence="3">
    <location>
        <begin position="358"/>
        <end position="384"/>
    </location>
</feature>
<dbReference type="InterPro" id="IPR008937">
    <property type="entry name" value="Ras-like_GEF"/>
</dbReference>
<evidence type="ECO:0000256" key="2">
    <source>
        <dbReference type="PROSITE-ProRule" id="PRU00168"/>
    </source>
</evidence>
<dbReference type="GO" id="GO:0005886">
    <property type="term" value="C:plasma membrane"/>
    <property type="evidence" value="ECO:0007669"/>
    <property type="project" value="TreeGrafter"/>
</dbReference>
<dbReference type="SUPFAM" id="SSF48366">
    <property type="entry name" value="Ras GEF"/>
    <property type="match status" value="1"/>
</dbReference>
<dbReference type="PANTHER" id="PTHR23113">
    <property type="entry name" value="GUANINE NUCLEOTIDE EXCHANGE FACTOR"/>
    <property type="match status" value="1"/>
</dbReference>
<dbReference type="InterPro" id="IPR036964">
    <property type="entry name" value="RASGEF_cat_dom_sf"/>
</dbReference>
<dbReference type="Gene3D" id="1.10.555.10">
    <property type="entry name" value="Rho GTPase activation protein"/>
    <property type="match status" value="1"/>
</dbReference>
<dbReference type="Gene3D" id="1.20.870.10">
    <property type="entry name" value="Son of sevenless (SoS) protein Chain: S domain 1"/>
    <property type="match status" value="1"/>
</dbReference>
<feature type="domain" description="Rho-GAP" evidence="6">
    <location>
        <begin position="450"/>
        <end position="638"/>
    </location>
</feature>
<protein>
    <submittedName>
        <fullName evidence="7">Uncharacterized protein</fullName>
    </submittedName>
</protein>
<dbReference type="Proteomes" id="UP000241769">
    <property type="component" value="Unassembled WGS sequence"/>
</dbReference>
<keyword evidence="8" id="KW-1185">Reference proteome</keyword>
<gene>
    <name evidence="7" type="ORF">PROFUN_08542</name>
</gene>
<dbReference type="Pfam" id="PF00620">
    <property type="entry name" value="RhoGAP"/>
    <property type="match status" value="1"/>
</dbReference>
<feature type="compositionally biased region" description="Low complexity" evidence="3">
    <location>
        <begin position="151"/>
        <end position="161"/>
    </location>
</feature>
<dbReference type="PROSITE" id="PS50238">
    <property type="entry name" value="RHOGAP"/>
    <property type="match status" value="1"/>
</dbReference>
<reference evidence="7 8" key="1">
    <citation type="journal article" date="2018" name="Genome Biol. Evol.">
        <title>Multiple Roots of Fruiting Body Formation in Amoebozoa.</title>
        <authorList>
            <person name="Hillmann F."/>
            <person name="Forbes G."/>
            <person name="Novohradska S."/>
            <person name="Ferling I."/>
            <person name="Riege K."/>
            <person name="Groth M."/>
            <person name="Westermann M."/>
            <person name="Marz M."/>
            <person name="Spaller T."/>
            <person name="Winckler T."/>
            <person name="Schaap P."/>
            <person name="Glockner G."/>
        </authorList>
    </citation>
    <scope>NUCLEOTIDE SEQUENCE [LARGE SCALE GENOMIC DNA]</scope>
    <source>
        <strain evidence="7 8">Jena</strain>
    </source>
</reference>
<proteinExistence type="predicted"/>
<dbReference type="Pfam" id="PF00618">
    <property type="entry name" value="RasGEF_N"/>
    <property type="match status" value="1"/>
</dbReference>
<feature type="compositionally biased region" description="Polar residues" evidence="3">
    <location>
        <begin position="278"/>
        <end position="287"/>
    </location>
</feature>
<evidence type="ECO:0000313" key="7">
    <source>
        <dbReference type="EMBL" id="PRP77868.1"/>
    </source>
</evidence>
<dbReference type="FunCoup" id="A0A2P6N1M2">
    <property type="interactions" value="13"/>
</dbReference>
<dbReference type="SMART" id="SM00147">
    <property type="entry name" value="RasGEF"/>
    <property type="match status" value="1"/>
</dbReference>
<keyword evidence="1 2" id="KW-0344">Guanine-nucleotide releasing factor</keyword>
<dbReference type="PROSITE" id="PS50212">
    <property type="entry name" value="RASGEF_NTER"/>
    <property type="match status" value="1"/>
</dbReference>
<dbReference type="Pfam" id="PF00617">
    <property type="entry name" value="RasGEF"/>
    <property type="match status" value="1"/>
</dbReference>
<evidence type="ECO:0000259" key="4">
    <source>
        <dbReference type="PROSITE" id="PS50009"/>
    </source>
</evidence>
<sequence>MTLLTNTHWSRSAQSSPTTATNGPLKYSRSTNNNVKLSMQASKNNLITPLSTDRRADGQGGHVIAHLLGPTKTYSPVIEQLKESQSQKSVVESGESLEESNSKDEVYRLSRTIKQQSLNSGIEASRSRKIEVPSLTERALDDGGTLRKSGSQQIQSSRSNRIINSRTSETTLTTVASGGLHSSCEAQIKNEMVKRLKIEEMHRQTVRHFTSRENKLQGELDKMIGMLQERDQTIEALMGEGIKDHIKKMEETRGQDIIRAVTSIANISIMSPDEQPGSPDSVTTAMTTPIIDSDDEEVKPSTSTLRSKENRSATEGPAGYRPKLPRKNSDPGPNSNNWTSLLRSLERLDDREQTAISDYSTFTPPAEDPSTTGHQETKSELKQNGSMWRVADPEEVSTSNILSRNTFRPRINNILGTFKNRPKLAPSASSTVHTVSEFRRKLSSVDTSVMLLENLPLEPETGLPLFLYKVIGLFEANEEWMNCRHLIGVEASEAPHMREMALSGLLDPSCCTDPVALGNLLCQFLGELSDPVFPAACHTKLSVWTEIDEEEPKLNCLRSITGGLTLMQTRALDLTLNFLYNIGHSNPLDTPKQKKDNIRDLARRFGPLLLRAPNGRTIHSDLPFRCVHYILSSWQPQQKVLHQIRIKDAQSEQRLLRYSVRESSQFTEAATIQVLLDKTVDEFYSDPEMVEVILLTHRYFIQSTELLVHFVRIYSQWESTSSWKARLRLRSLGHIRFWLEEFSDGVREDGKFLECLKGFLRLVPTDSPDQQERRDIDFIKKQAQTIHNQRLADAKTLRRNLSIRALSEIRIDSADVQVLELDPKSLAEQITLIDWSLLKKISPYEFFHKSFDSPDRSPNFYKMVEKFNQWSMWVMSEILFNQKANVRAFIISHFIKTAEQCRKLGNFHGCYAIIAGLNYSAISRLVQTWEKVGRKYMVKYNRLCSLFEMTHNFKNYRDAIQAHGDKPMIPYLGLIPKDLTALEELPTFTSDNLVNFEKMRKLHRTLKVIRDAQQRQYNVPIEPELVTYLKHLSLLSKEEAFGLSLQREPKKNK</sequence>